<evidence type="ECO:0000259" key="1">
    <source>
        <dbReference type="PROSITE" id="PS50234"/>
    </source>
</evidence>
<evidence type="ECO:0000313" key="3">
    <source>
        <dbReference type="Proteomes" id="UP000225706"/>
    </source>
</evidence>
<accession>A0A2B4RHB7</accession>
<dbReference type="Proteomes" id="UP000225706">
    <property type="component" value="Unassembled WGS sequence"/>
</dbReference>
<dbReference type="EMBL" id="LSMT01000565">
    <property type="protein sequence ID" value="PFX16213.1"/>
    <property type="molecule type" value="Genomic_DNA"/>
</dbReference>
<dbReference type="InterPro" id="IPR036465">
    <property type="entry name" value="vWFA_dom_sf"/>
</dbReference>
<dbReference type="SUPFAM" id="SSF53300">
    <property type="entry name" value="vWA-like"/>
    <property type="match status" value="1"/>
</dbReference>
<dbReference type="PANTHER" id="PTHR22588:SF3">
    <property type="entry name" value="VWFA DOMAIN-CONTAINING PROTEIN"/>
    <property type="match status" value="1"/>
</dbReference>
<keyword evidence="3" id="KW-1185">Reference proteome</keyword>
<dbReference type="OrthoDB" id="5855429at2759"/>
<protein>
    <submittedName>
        <fullName evidence="2">von Willebrand factor A domain-containing protein 2</fullName>
    </submittedName>
</protein>
<organism evidence="2 3">
    <name type="scientific">Stylophora pistillata</name>
    <name type="common">Smooth cauliflower coral</name>
    <dbReference type="NCBI Taxonomy" id="50429"/>
    <lineage>
        <taxon>Eukaryota</taxon>
        <taxon>Metazoa</taxon>
        <taxon>Cnidaria</taxon>
        <taxon>Anthozoa</taxon>
        <taxon>Hexacorallia</taxon>
        <taxon>Scleractinia</taxon>
        <taxon>Astrocoeniina</taxon>
        <taxon>Pocilloporidae</taxon>
        <taxon>Stylophora</taxon>
    </lineage>
</organism>
<reference evidence="3" key="1">
    <citation type="journal article" date="2017" name="bioRxiv">
        <title>Comparative analysis of the genomes of Stylophora pistillata and Acropora digitifera provides evidence for extensive differences between species of corals.</title>
        <authorList>
            <person name="Voolstra C.R."/>
            <person name="Li Y."/>
            <person name="Liew Y.J."/>
            <person name="Baumgarten S."/>
            <person name="Zoccola D."/>
            <person name="Flot J.-F."/>
            <person name="Tambutte S."/>
            <person name="Allemand D."/>
            <person name="Aranda M."/>
        </authorList>
    </citation>
    <scope>NUCLEOTIDE SEQUENCE [LARGE SCALE GENOMIC DNA]</scope>
</reference>
<dbReference type="PANTHER" id="PTHR22588">
    <property type="entry name" value="VWFA DOMAIN-CONTAINING PROTEIN"/>
    <property type="match status" value="1"/>
</dbReference>
<dbReference type="SMART" id="SM00327">
    <property type="entry name" value="VWA"/>
    <property type="match status" value="1"/>
</dbReference>
<dbReference type="InterPro" id="IPR052229">
    <property type="entry name" value="Collagen-VI/PIF"/>
</dbReference>
<gene>
    <name evidence="2" type="primary">VWA2</name>
    <name evidence="2" type="ORF">AWC38_SpisGene19537</name>
</gene>
<dbReference type="Gene3D" id="3.40.50.410">
    <property type="entry name" value="von Willebrand factor, type A domain"/>
    <property type="match status" value="1"/>
</dbReference>
<feature type="domain" description="VWFA" evidence="1">
    <location>
        <begin position="14"/>
        <end position="191"/>
    </location>
</feature>
<sequence>MLLQRRSGSEKAVDIAFVIGASGAQASSVFSRMVAILKNFADEYEISDDKTRVSLVDYNGPAIARVFFNDGYSKANFTSFMSSIPGPGGQSGTLSGAFTKVRDEVFTTQNGERLSAENILVVLTPGNFDENSTEIQNEITNFRSSAVVIVFAITEEPGIDKWEKISSGINLIVIPEPSKDTEEAKKLLHAVNKVKEI</sequence>
<dbReference type="CDD" id="cd00198">
    <property type="entry name" value="vWFA"/>
    <property type="match status" value="1"/>
</dbReference>
<proteinExistence type="predicted"/>
<name>A0A2B4RHB7_STYPI</name>
<dbReference type="PROSITE" id="PS50234">
    <property type="entry name" value="VWFA"/>
    <property type="match status" value="1"/>
</dbReference>
<dbReference type="Pfam" id="PF00092">
    <property type="entry name" value="VWA"/>
    <property type="match status" value="1"/>
</dbReference>
<dbReference type="InterPro" id="IPR002035">
    <property type="entry name" value="VWF_A"/>
</dbReference>
<evidence type="ECO:0000313" key="2">
    <source>
        <dbReference type="EMBL" id="PFX16213.1"/>
    </source>
</evidence>
<comment type="caution">
    <text evidence="2">The sequence shown here is derived from an EMBL/GenBank/DDBJ whole genome shotgun (WGS) entry which is preliminary data.</text>
</comment>
<dbReference type="AlphaFoldDB" id="A0A2B4RHB7"/>